<evidence type="ECO:0000313" key="3">
    <source>
        <dbReference type="EMBL" id="KIK32848.1"/>
    </source>
</evidence>
<protein>
    <submittedName>
        <fullName evidence="3">Uncharacterized protein</fullName>
    </submittedName>
</protein>
<proteinExistence type="predicted"/>
<accession>A0A0D0ALQ7</accession>
<dbReference type="Gene3D" id="1.10.340.70">
    <property type="match status" value="1"/>
</dbReference>
<reference evidence="3 4" key="1">
    <citation type="submission" date="2014-04" db="EMBL/GenBank/DDBJ databases">
        <authorList>
            <consortium name="DOE Joint Genome Institute"/>
            <person name="Kuo A."/>
            <person name="Ruytinx J."/>
            <person name="Rineau F."/>
            <person name="Colpaert J."/>
            <person name="Kohler A."/>
            <person name="Nagy L.G."/>
            <person name="Floudas D."/>
            <person name="Copeland A."/>
            <person name="Barry K.W."/>
            <person name="Cichocki N."/>
            <person name="Veneault-Fourrey C."/>
            <person name="LaButti K."/>
            <person name="Lindquist E.A."/>
            <person name="Lipzen A."/>
            <person name="Lundell T."/>
            <person name="Morin E."/>
            <person name="Murat C."/>
            <person name="Sun H."/>
            <person name="Tunlid A."/>
            <person name="Henrissat B."/>
            <person name="Grigoriev I.V."/>
            <person name="Hibbett D.S."/>
            <person name="Martin F."/>
            <person name="Nordberg H.P."/>
            <person name="Cantor M.N."/>
            <person name="Hua S.X."/>
        </authorList>
    </citation>
    <scope>NUCLEOTIDE SEQUENCE [LARGE SCALE GENOMIC DNA]</scope>
    <source>
        <strain evidence="3 4">UH-Slu-Lm8-n1</strain>
    </source>
</reference>
<keyword evidence="4" id="KW-1185">Reference proteome</keyword>
<organism evidence="3 4">
    <name type="scientific">Suillus luteus UH-Slu-Lm8-n1</name>
    <dbReference type="NCBI Taxonomy" id="930992"/>
    <lineage>
        <taxon>Eukaryota</taxon>
        <taxon>Fungi</taxon>
        <taxon>Dikarya</taxon>
        <taxon>Basidiomycota</taxon>
        <taxon>Agaricomycotina</taxon>
        <taxon>Agaricomycetes</taxon>
        <taxon>Agaricomycetidae</taxon>
        <taxon>Boletales</taxon>
        <taxon>Suillineae</taxon>
        <taxon>Suillaceae</taxon>
        <taxon>Suillus</taxon>
    </lineage>
</organism>
<dbReference type="OrthoDB" id="2691655at2759"/>
<keyword evidence="2" id="KW-0732">Signal</keyword>
<dbReference type="Proteomes" id="UP000054485">
    <property type="component" value="Unassembled WGS sequence"/>
</dbReference>
<dbReference type="STRING" id="930992.A0A0D0ALQ7"/>
<evidence type="ECO:0000313" key="4">
    <source>
        <dbReference type="Proteomes" id="UP000054485"/>
    </source>
</evidence>
<name>A0A0D0ALQ7_9AGAM</name>
<feature type="region of interest" description="Disordered" evidence="1">
    <location>
        <begin position="25"/>
        <end position="44"/>
    </location>
</feature>
<feature type="chain" id="PRO_5002207244" evidence="2">
    <location>
        <begin position="22"/>
        <end position="195"/>
    </location>
</feature>
<sequence length="195" mass="21856">MINGWIAGILLFSFELVHVPASKHTGADSLSRRPAASEDPPDDNDHECWLDHSYSFGIAILNDRTCVVPNSNTCILPHTSLANCPKHPSCLLTYLGAIGTTAEEGTIPRSEAAKAKDQKLKLIQQFLTNRQRPSTVTEEDYEQFIQTTARYFILEGNLWRWHPEGKHQLVVPEGKHYRILKGAHDDLGHKGIFTT</sequence>
<reference evidence="4" key="2">
    <citation type="submission" date="2015-01" db="EMBL/GenBank/DDBJ databases">
        <title>Evolutionary Origins and Diversification of the Mycorrhizal Mutualists.</title>
        <authorList>
            <consortium name="DOE Joint Genome Institute"/>
            <consortium name="Mycorrhizal Genomics Consortium"/>
            <person name="Kohler A."/>
            <person name="Kuo A."/>
            <person name="Nagy L.G."/>
            <person name="Floudas D."/>
            <person name="Copeland A."/>
            <person name="Barry K.W."/>
            <person name="Cichocki N."/>
            <person name="Veneault-Fourrey C."/>
            <person name="LaButti K."/>
            <person name="Lindquist E.A."/>
            <person name="Lipzen A."/>
            <person name="Lundell T."/>
            <person name="Morin E."/>
            <person name="Murat C."/>
            <person name="Riley R."/>
            <person name="Ohm R."/>
            <person name="Sun H."/>
            <person name="Tunlid A."/>
            <person name="Henrissat B."/>
            <person name="Grigoriev I.V."/>
            <person name="Hibbett D.S."/>
            <person name="Martin F."/>
        </authorList>
    </citation>
    <scope>NUCLEOTIDE SEQUENCE [LARGE SCALE GENOMIC DNA]</scope>
    <source>
        <strain evidence="4">UH-Slu-Lm8-n1</strain>
    </source>
</reference>
<evidence type="ECO:0000256" key="1">
    <source>
        <dbReference type="SAM" id="MobiDB-lite"/>
    </source>
</evidence>
<dbReference type="InParanoid" id="A0A0D0ALQ7"/>
<dbReference type="HOGENOM" id="CLU_102427_0_0_1"/>
<gene>
    <name evidence="3" type="ORF">CY34DRAFT_100657</name>
</gene>
<feature type="signal peptide" evidence="2">
    <location>
        <begin position="1"/>
        <end position="21"/>
    </location>
</feature>
<dbReference type="EMBL" id="KN836095">
    <property type="protein sequence ID" value="KIK32848.1"/>
    <property type="molecule type" value="Genomic_DNA"/>
</dbReference>
<evidence type="ECO:0000256" key="2">
    <source>
        <dbReference type="SAM" id="SignalP"/>
    </source>
</evidence>
<dbReference type="AlphaFoldDB" id="A0A0D0ALQ7"/>